<evidence type="ECO:0000313" key="4">
    <source>
        <dbReference type="EMBL" id="NDV35009.1"/>
    </source>
</evidence>
<dbReference type="Pfam" id="PF00076">
    <property type="entry name" value="RRM_1"/>
    <property type="match status" value="1"/>
</dbReference>
<evidence type="ECO:0000256" key="1">
    <source>
        <dbReference type="PROSITE-ProRule" id="PRU00176"/>
    </source>
</evidence>
<dbReference type="GO" id="GO:0003723">
    <property type="term" value="F:RNA binding"/>
    <property type="evidence" value="ECO:0007669"/>
    <property type="project" value="UniProtKB-UniRule"/>
</dbReference>
<name>A0A6B2LD96_9EUKA</name>
<feature type="compositionally biased region" description="Basic and acidic residues" evidence="2">
    <location>
        <begin position="88"/>
        <end position="98"/>
    </location>
</feature>
<dbReference type="CDD" id="cd00590">
    <property type="entry name" value="RRM_SF"/>
    <property type="match status" value="1"/>
</dbReference>
<dbReference type="InterPro" id="IPR050907">
    <property type="entry name" value="SRSF"/>
</dbReference>
<dbReference type="PROSITE" id="PS50102">
    <property type="entry name" value="RRM"/>
    <property type="match status" value="1"/>
</dbReference>
<feature type="domain" description="RRM" evidence="3">
    <location>
        <begin position="1"/>
        <end position="66"/>
    </location>
</feature>
<dbReference type="EMBL" id="GIBP01006040">
    <property type="protein sequence ID" value="NDV35009.1"/>
    <property type="molecule type" value="Transcribed_RNA"/>
</dbReference>
<feature type="compositionally biased region" description="Basic and acidic residues" evidence="2">
    <location>
        <begin position="185"/>
        <end position="204"/>
    </location>
</feature>
<accession>A0A6B2LD96</accession>
<dbReference type="InterPro" id="IPR035979">
    <property type="entry name" value="RBD_domain_sf"/>
</dbReference>
<dbReference type="AlphaFoldDB" id="A0A6B2LD96"/>
<dbReference type="SMART" id="SM00360">
    <property type="entry name" value="RRM"/>
    <property type="match status" value="1"/>
</dbReference>
<reference evidence="4" key="1">
    <citation type="journal article" date="2020" name="J. Eukaryot. Microbiol.">
        <title>De novo Sequencing, Assembly and Annotation of the Transcriptome for the Free-Living Testate Amoeba Arcella intermedia.</title>
        <authorList>
            <person name="Ribeiro G.M."/>
            <person name="Porfirio-Sousa A.L."/>
            <person name="Maurer-Alcala X.X."/>
            <person name="Katz L.A."/>
            <person name="Lahr D.J.G."/>
        </authorList>
    </citation>
    <scope>NUCLEOTIDE SEQUENCE</scope>
</reference>
<keyword evidence="1" id="KW-0694">RNA-binding</keyword>
<feature type="region of interest" description="Disordered" evidence="2">
    <location>
        <begin position="185"/>
        <end position="218"/>
    </location>
</feature>
<dbReference type="InterPro" id="IPR000504">
    <property type="entry name" value="RRM_dom"/>
</dbReference>
<evidence type="ECO:0000259" key="3">
    <source>
        <dbReference type="PROSITE" id="PS50102"/>
    </source>
</evidence>
<dbReference type="PANTHER" id="PTHR23147">
    <property type="entry name" value="SERINE/ARGININE RICH SPLICING FACTOR"/>
    <property type="match status" value="1"/>
</dbReference>
<dbReference type="InterPro" id="IPR012677">
    <property type="entry name" value="Nucleotide-bd_a/b_plait_sf"/>
</dbReference>
<dbReference type="SUPFAM" id="SSF54928">
    <property type="entry name" value="RNA-binding domain, RBD"/>
    <property type="match status" value="1"/>
</dbReference>
<feature type="region of interest" description="Disordered" evidence="2">
    <location>
        <begin position="88"/>
        <end position="109"/>
    </location>
</feature>
<sequence length="270" mass="30975">MASSVRRSEEEFKSLFSAYGSLKRCDIKKAFAHVEFNDPRDAERAFNELDGVLFKKSRLNLEWSKAKPVISEADRKAKRKAKFDLKKKNADKRRRLDDNDTQAPTQTETTKNYMILSNLPSDSSEEFVKQILGSIFPSQNSDFLLDSMTIHPNSAHLEISKPDVFETLTQHNNIVYAGNVYPLTVDKDGRKEGQKEERREREEREEVEDEEEDGDYENVSVDIPNIMLLAPKLRSSGRALDDIFKNVKLSQIEIQLDIQGDPKTLQAIAY</sequence>
<feature type="compositionally biased region" description="Acidic residues" evidence="2">
    <location>
        <begin position="205"/>
        <end position="216"/>
    </location>
</feature>
<organism evidence="4">
    <name type="scientific">Arcella intermedia</name>
    <dbReference type="NCBI Taxonomy" id="1963864"/>
    <lineage>
        <taxon>Eukaryota</taxon>
        <taxon>Amoebozoa</taxon>
        <taxon>Tubulinea</taxon>
        <taxon>Elardia</taxon>
        <taxon>Arcellinida</taxon>
        <taxon>Sphaerothecina</taxon>
        <taxon>Arcellidae</taxon>
        <taxon>Arcella</taxon>
    </lineage>
</organism>
<proteinExistence type="predicted"/>
<evidence type="ECO:0000256" key="2">
    <source>
        <dbReference type="SAM" id="MobiDB-lite"/>
    </source>
</evidence>
<protein>
    <recommendedName>
        <fullName evidence="3">RRM domain-containing protein</fullName>
    </recommendedName>
</protein>
<dbReference type="Gene3D" id="3.30.70.330">
    <property type="match status" value="1"/>
</dbReference>